<keyword evidence="5" id="KW-1185">Reference proteome</keyword>
<dbReference type="PIRSF" id="PIRSF009467">
    <property type="entry name" value="Ureas_acces_UreF"/>
    <property type="match status" value="1"/>
</dbReference>
<evidence type="ECO:0000313" key="5">
    <source>
        <dbReference type="Proteomes" id="UP000570517"/>
    </source>
</evidence>
<evidence type="ECO:0000256" key="3">
    <source>
        <dbReference type="HAMAP-Rule" id="MF_01385"/>
    </source>
</evidence>
<dbReference type="InterPro" id="IPR038277">
    <property type="entry name" value="UreF_sf"/>
</dbReference>
<dbReference type="GO" id="GO:0005737">
    <property type="term" value="C:cytoplasm"/>
    <property type="evidence" value="ECO:0007669"/>
    <property type="project" value="UniProtKB-SubCell"/>
</dbReference>
<dbReference type="Proteomes" id="UP000570517">
    <property type="component" value="Unassembled WGS sequence"/>
</dbReference>
<dbReference type="PANTHER" id="PTHR33620:SF1">
    <property type="entry name" value="UREASE ACCESSORY PROTEIN F"/>
    <property type="match status" value="1"/>
</dbReference>
<dbReference type="Gene3D" id="1.10.4190.10">
    <property type="entry name" value="Urease accessory protein UreF"/>
    <property type="match status" value="1"/>
</dbReference>
<dbReference type="GO" id="GO:0016151">
    <property type="term" value="F:nickel cation binding"/>
    <property type="evidence" value="ECO:0007669"/>
    <property type="project" value="UniProtKB-UniRule"/>
</dbReference>
<keyword evidence="1 3" id="KW-0996">Nickel insertion</keyword>
<evidence type="ECO:0000256" key="1">
    <source>
        <dbReference type="ARBA" id="ARBA00022988"/>
    </source>
</evidence>
<proteinExistence type="inferred from homology"/>
<dbReference type="PANTHER" id="PTHR33620">
    <property type="entry name" value="UREASE ACCESSORY PROTEIN F"/>
    <property type="match status" value="1"/>
</dbReference>
<comment type="function">
    <text evidence="3">Required for maturation of urease via the functional incorporation of the urease nickel metallocenter.</text>
</comment>
<dbReference type="AlphaFoldDB" id="A0A850Q1Z6"/>
<evidence type="ECO:0000256" key="2">
    <source>
        <dbReference type="ARBA" id="ARBA00023186"/>
    </source>
</evidence>
<comment type="caution">
    <text evidence="4">The sequence shown here is derived from an EMBL/GenBank/DDBJ whole genome shotgun (WGS) entry which is preliminary data.</text>
</comment>
<sequence>MPAITTDPAVALALWMQLHDSAFPTGRMVHSQGLEEWLAERPDAGPDEIGAVVTEYLANGFAPLDASITAAAWRSAPSPVVLRELDELTATYKLFDNARTASESAGRQLATAATEIGLIGDCGYLDAVLTGQTPGHNAVVEGALQARLGVTLHVAVLGSMRSMMASMLSAAIRLGRLGPLHSQRIQARCVDQVVELAHDACRRGLDDLWSTAPTLEVSGMRHETRTARLFAT</sequence>
<comment type="subunit">
    <text evidence="3">UreD, UreF and UreG form a complex that acts as a GTP-hydrolysis-dependent molecular chaperone, activating the urease apoprotein by helping to assemble the nickel containing metallocenter of UreC. The UreE protein probably delivers the nickel.</text>
</comment>
<accession>A0A850Q1Z6</accession>
<evidence type="ECO:0000313" key="4">
    <source>
        <dbReference type="EMBL" id="NVN53686.1"/>
    </source>
</evidence>
<dbReference type="InterPro" id="IPR002639">
    <property type="entry name" value="UreF"/>
</dbReference>
<reference evidence="4 5" key="1">
    <citation type="submission" date="2020-05" db="EMBL/GenBank/DDBJ databases">
        <title>Draft genome sequence of Mycobacterium hippocampi DL, isolated from European seabass, Dicentrarchus labrax, reared in fish farms.</title>
        <authorList>
            <person name="Stathopoulou P."/>
            <person name="Asimakis E."/>
            <person name="Tzokas K."/>
            <person name="Batargias C."/>
            <person name="Tsiamis G."/>
        </authorList>
    </citation>
    <scope>NUCLEOTIDE SEQUENCE [LARGE SCALE GENOMIC DNA]</scope>
    <source>
        <strain evidence="4 5">DL</strain>
    </source>
</reference>
<keyword evidence="3" id="KW-0963">Cytoplasm</keyword>
<keyword evidence="2 3" id="KW-0143">Chaperone</keyword>
<dbReference type="RefSeq" id="WP_178361876.1">
    <property type="nucleotide sequence ID" value="NZ_JABFYL010000049.1"/>
</dbReference>
<name>A0A850Q1Z6_9MYCO</name>
<organism evidence="4 5">
    <name type="scientific">Mycolicibacterium hippocampi</name>
    <dbReference type="NCBI Taxonomy" id="659824"/>
    <lineage>
        <taxon>Bacteria</taxon>
        <taxon>Bacillati</taxon>
        <taxon>Actinomycetota</taxon>
        <taxon>Actinomycetes</taxon>
        <taxon>Mycobacteriales</taxon>
        <taxon>Mycobacteriaceae</taxon>
        <taxon>Mycolicibacterium</taxon>
    </lineage>
</organism>
<protein>
    <recommendedName>
        <fullName evidence="3">Urease accessory protein UreF</fullName>
    </recommendedName>
</protein>
<gene>
    <name evidence="3" type="primary">ureF</name>
    <name evidence="4" type="ORF">HLY00_4037</name>
</gene>
<comment type="subcellular location">
    <subcellularLocation>
        <location evidence="3">Cytoplasm</location>
    </subcellularLocation>
</comment>
<dbReference type="HAMAP" id="MF_01385">
    <property type="entry name" value="UreF"/>
    <property type="match status" value="1"/>
</dbReference>
<dbReference type="EMBL" id="JABFYL010000049">
    <property type="protein sequence ID" value="NVN53686.1"/>
    <property type="molecule type" value="Genomic_DNA"/>
</dbReference>
<dbReference type="Pfam" id="PF01730">
    <property type="entry name" value="UreF"/>
    <property type="match status" value="1"/>
</dbReference>
<comment type="similarity">
    <text evidence="3">Belongs to the UreF family.</text>
</comment>